<dbReference type="GO" id="GO:0016616">
    <property type="term" value="F:oxidoreductase activity, acting on the CH-OH group of donors, NAD or NADP as acceptor"/>
    <property type="evidence" value="ECO:0007669"/>
    <property type="project" value="InterPro"/>
</dbReference>
<dbReference type="CDD" id="cd05299">
    <property type="entry name" value="CtBP_dh"/>
    <property type="match status" value="1"/>
</dbReference>
<keyword evidence="3" id="KW-0520">NAD</keyword>
<dbReference type="InterPro" id="IPR029752">
    <property type="entry name" value="D-isomer_DH_CS1"/>
</dbReference>
<dbReference type="PROSITE" id="PS00671">
    <property type="entry name" value="D_2_HYDROXYACID_DH_3"/>
    <property type="match status" value="1"/>
</dbReference>
<sequence length="320" mass="35324">MKIVFTDLDHANHDVETEIFKRAGFDVPLLECQSEDALIEQLQGVDIALNQYAPFTRRVFEALPDLKQIVRYGVGVNNVDLEAASAAGVQVCNVPDYGMHEVSDHALALSLALIRKLVPMNAGCQTGRWEYADAMPIRRQTRMTAGVVGLGRIGQLYARKMAALGFNVIAHDRYHQPNAEDGTDEIRCLELDELFQEADVIGLFCPLTEETRHLVDAAALERMKDSAYLINTSRGGIIDETALAQALKEGRLAGAALDTTEQEPLPADSPLRGIDNCLITPHMAWYSEDAAQELKRKVAEEAVRFASGEKVLWPVNRPKA</sequence>
<keyword evidence="2 4" id="KW-0560">Oxidoreductase</keyword>
<dbReference type="PROSITE" id="PS00065">
    <property type="entry name" value="D_2_HYDROXYACID_DH_1"/>
    <property type="match status" value="1"/>
</dbReference>
<evidence type="ECO:0000259" key="5">
    <source>
        <dbReference type="Pfam" id="PF00389"/>
    </source>
</evidence>
<accession>A0AAU7KLQ7</accession>
<dbReference type="AlphaFoldDB" id="A0AAU7KLQ7"/>
<organism evidence="7">
    <name type="scientific">Halomonas sp. RT37</name>
    <dbReference type="NCBI Taxonomy" id="2950872"/>
    <lineage>
        <taxon>Bacteria</taxon>
        <taxon>Pseudomonadati</taxon>
        <taxon>Pseudomonadota</taxon>
        <taxon>Gammaproteobacteria</taxon>
        <taxon>Oceanospirillales</taxon>
        <taxon>Halomonadaceae</taxon>
        <taxon>Halomonas</taxon>
    </lineage>
</organism>
<dbReference type="InterPro" id="IPR029753">
    <property type="entry name" value="D-isomer_DH_CS"/>
</dbReference>
<name>A0AAU7KLQ7_9GAMM</name>
<feature type="domain" description="D-isomer specific 2-hydroxyacid dehydrogenase NAD-binding" evidence="6">
    <location>
        <begin position="107"/>
        <end position="284"/>
    </location>
</feature>
<dbReference type="GO" id="GO:0003714">
    <property type="term" value="F:transcription corepressor activity"/>
    <property type="evidence" value="ECO:0007669"/>
    <property type="project" value="InterPro"/>
</dbReference>
<feature type="domain" description="D-isomer specific 2-hydroxyacid dehydrogenase catalytic" evidence="5">
    <location>
        <begin position="13"/>
        <end position="316"/>
    </location>
</feature>
<dbReference type="PANTHER" id="PTHR43761">
    <property type="entry name" value="D-ISOMER SPECIFIC 2-HYDROXYACID DEHYDROGENASE FAMILY PROTEIN (AFU_ORTHOLOGUE AFUA_1G13630)"/>
    <property type="match status" value="1"/>
</dbReference>
<dbReference type="SUPFAM" id="SSF52283">
    <property type="entry name" value="Formate/glycerate dehydrogenase catalytic domain-like"/>
    <property type="match status" value="1"/>
</dbReference>
<dbReference type="InterPro" id="IPR006140">
    <property type="entry name" value="D-isomer_DH_NAD-bd"/>
</dbReference>
<dbReference type="Pfam" id="PF02826">
    <property type="entry name" value="2-Hacid_dh_C"/>
    <property type="match status" value="1"/>
</dbReference>
<dbReference type="InterPro" id="IPR050418">
    <property type="entry name" value="D-iso_2-hydroxyacid_DH_PdxB"/>
</dbReference>
<comment type="similarity">
    <text evidence="1 4">Belongs to the D-isomer specific 2-hydroxyacid dehydrogenase family.</text>
</comment>
<dbReference type="InterPro" id="IPR036291">
    <property type="entry name" value="NAD(P)-bd_dom_sf"/>
</dbReference>
<dbReference type="SUPFAM" id="SSF51735">
    <property type="entry name" value="NAD(P)-binding Rossmann-fold domains"/>
    <property type="match status" value="1"/>
</dbReference>
<dbReference type="Gene3D" id="3.40.50.720">
    <property type="entry name" value="NAD(P)-binding Rossmann-like Domain"/>
    <property type="match status" value="2"/>
</dbReference>
<dbReference type="Pfam" id="PF00389">
    <property type="entry name" value="2-Hacid_dh"/>
    <property type="match status" value="1"/>
</dbReference>
<protein>
    <submittedName>
        <fullName evidence="7">C-terminal binding protein</fullName>
    </submittedName>
</protein>
<dbReference type="RefSeq" id="WP_348827807.1">
    <property type="nucleotide sequence ID" value="NZ_CP098827.1"/>
</dbReference>
<dbReference type="FunFam" id="3.40.50.720:FF:000203">
    <property type="entry name" value="D-3-phosphoglycerate dehydrogenase (SerA)"/>
    <property type="match status" value="1"/>
</dbReference>
<evidence type="ECO:0000256" key="4">
    <source>
        <dbReference type="RuleBase" id="RU003719"/>
    </source>
</evidence>
<evidence type="ECO:0000256" key="2">
    <source>
        <dbReference type="ARBA" id="ARBA00023002"/>
    </source>
</evidence>
<dbReference type="PANTHER" id="PTHR43761:SF1">
    <property type="entry name" value="D-ISOMER SPECIFIC 2-HYDROXYACID DEHYDROGENASE CATALYTIC DOMAIN-CONTAINING PROTEIN-RELATED"/>
    <property type="match status" value="1"/>
</dbReference>
<dbReference type="InterPro" id="IPR006139">
    <property type="entry name" value="D-isomer_2_OHA_DH_cat_dom"/>
</dbReference>
<dbReference type="EMBL" id="CP098827">
    <property type="protein sequence ID" value="XBO72359.1"/>
    <property type="molecule type" value="Genomic_DNA"/>
</dbReference>
<proteinExistence type="inferred from homology"/>
<dbReference type="InterPro" id="IPR043322">
    <property type="entry name" value="CtBP"/>
</dbReference>
<reference evidence="7" key="1">
    <citation type="submission" date="2022-06" db="EMBL/GenBank/DDBJ databases">
        <title>A novel DMS-producing enzyme.</title>
        <authorList>
            <person name="Zhang Y."/>
        </authorList>
    </citation>
    <scope>NUCLEOTIDE SEQUENCE</scope>
    <source>
        <strain evidence="7">RT37</strain>
    </source>
</reference>
<evidence type="ECO:0000256" key="3">
    <source>
        <dbReference type="ARBA" id="ARBA00023027"/>
    </source>
</evidence>
<evidence type="ECO:0000256" key="1">
    <source>
        <dbReference type="ARBA" id="ARBA00005854"/>
    </source>
</evidence>
<dbReference type="GO" id="GO:0051287">
    <property type="term" value="F:NAD binding"/>
    <property type="evidence" value="ECO:0007669"/>
    <property type="project" value="InterPro"/>
</dbReference>
<evidence type="ECO:0000313" key="7">
    <source>
        <dbReference type="EMBL" id="XBO72359.1"/>
    </source>
</evidence>
<gene>
    <name evidence="7" type="ORF">NFG58_06535</name>
</gene>
<evidence type="ECO:0000259" key="6">
    <source>
        <dbReference type="Pfam" id="PF02826"/>
    </source>
</evidence>